<comment type="subcellular location">
    <subcellularLocation>
        <location evidence="1">Mitochondrion</location>
    </subcellularLocation>
</comment>
<organism evidence="9 10">
    <name type="scientific">Chironomus riparius</name>
    <dbReference type="NCBI Taxonomy" id="315576"/>
    <lineage>
        <taxon>Eukaryota</taxon>
        <taxon>Metazoa</taxon>
        <taxon>Ecdysozoa</taxon>
        <taxon>Arthropoda</taxon>
        <taxon>Hexapoda</taxon>
        <taxon>Insecta</taxon>
        <taxon>Pterygota</taxon>
        <taxon>Neoptera</taxon>
        <taxon>Endopterygota</taxon>
        <taxon>Diptera</taxon>
        <taxon>Nematocera</taxon>
        <taxon>Chironomoidea</taxon>
        <taxon>Chironomidae</taxon>
        <taxon>Chironominae</taxon>
        <taxon>Chironomus</taxon>
    </lineage>
</organism>
<evidence type="ECO:0000256" key="7">
    <source>
        <dbReference type="ARBA" id="ARBA00035273"/>
    </source>
</evidence>
<evidence type="ECO:0000256" key="4">
    <source>
        <dbReference type="ARBA" id="ARBA00022980"/>
    </source>
</evidence>
<protein>
    <recommendedName>
        <fullName evidence="7">Large ribosomal subunit protein bL35m</fullName>
    </recommendedName>
    <alternativeName>
        <fullName evidence="8">39S ribosomal protein L35, mitochondrial</fullName>
    </alternativeName>
</protein>
<keyword evidence="3" id="KW-0809">Transit peptide</keyword>
<dbReference type="PANTHER" id="PTHR15909">
    <property type="entry name" value="39S RIBOSOMAL PROTEIN L35, MITOCHONDRIAL"/>
    <property type="match status" value="1"/>
</dbReference>
<dbReference type="GO" id="GO:0003735">
    <property type="term" value="F:structural constituent of ribosome"/>
    <property type="evidence" value="ECO:0007669"/>
    <property type="project" value="InterPro"/>
</dbReference>
<reference evidence="9" key="1">
    <citation type="submission" date="2022-01" db="EMBL/GenBank/DDBJ databases">
        <authorList>
            <person name="King R."/>
        </authorList>
    </citation>
    <scope>NUCLEOTIDE SEQUENCE</scope>
</reference>
<dbReference type="SUPFAM" id="SSF143034">
    <property type="entry name" value="L35p-like"/>
    <property type="match status" value="1"/>
</dbReference>
<evidence type="ECO:0000256" key="6">
    <source>
        <dbReference type="ARBA" id="ARBA00023274"/>
    </source>
</evidence>
<dbReference type="GO" id="GO:0006412">
    <property type="term" value="P:translation"/>
    <property type="evidence" value="ECO:0007669"/>
    <property type="project" value="InterPro"/>
</dbReference>
<dbReference type="GO" id="GO:0005739">
    <property type="term" value="C:mitochondrion"/>
    <property type="evidence" value="ECO:0007669"/>
    <property type="project" value="UniProtKB-SubCell"/>
</dbReference>
<evidence type="ECO:0000256" key="5">
    <source>
        <dbReference type="ARBA" id="ARBA00023128"/>
    </source>
</evidence>
<evidence type="ECO:0000256" key="8">
    <source>
        <dbReference type="ARBA" id="ARBA00035418"/>
    </source>
</evidence>
<evidence type="ECO:0000313" key="9">
    <source>
        <dbReference type="EMBL" id="CAG9806473.1"/>
    </source>
</evidence>
<evidence type="ECO:0000256" key="1">
    <source>
        <dbReference type="ARBA" id="ARBA00004173"/>
    </source>
</evidence>
<accession>A0A9N9WUG4</accession>
<dbReference type="InterPro" id="IPR037229">
    <property type="entry name" value="Ribosomal_bL35_sf"/>
</dbReference>
<sequence length="177" mass="20787">MFRALIPAISNVAGLARNQVKINTLNVLARNFSQFSIKPVNIQFPALNTACNTQILAQKSLIQPCQSTIVRNLTKFSLRKAKRKSVKAVIKRFLRLDWGIWIRTRAGRNKRIWRKSPAQKYRARQHVFCNATQSHMLDKMAGEYYKKPKYFVDDLYRPYHSRESYSKTARKPRDWDL</sequence>
<dbReference type="GO" id="GO:1990904">
    <property type="term" value="C:ribonucleoprotein complex"/>
    <property type="evidence" value="ECO:0007669"/>
    <property type="project" value="UniProtKB-KW"/>
</dbReference>
<keyword evidence="5" id="KW-0496">Mitochondrion</keyword>
<proteinExistence type="inferred from homology"/>
<keyword evidence="4" id="KW-0689">Ribosomal protein</keyword>
<gene>
    <name evidence="9" type="ORF">CHIRRI_LOCUS9329</name>
</gene>
<evidence type="ECO:0000256" key="3">
    <source>
        <dbReference type="ARBA" id="ARBA00022946"/>
    </source>
</evidence>
<dbReference type="InterPro" id="IPR021137">
    <property type="entry name" value="Ribosomal_bL35-like"/>
</dbReference>
<dbReference type="EMBL" id="OU895879">
    <property type="protein sequence ID" value="CAG9806473.1"/>
    <property type="molecule type" value="Genomic_DNA"/>
</dbReference>
<evidence type="ECO:0000313" key="10">
    <source>
        <dbReference type="Proteomes" id="UP001153620"/>
    </source>
</evidence>
<dbReference type="AlphaFoldDB" id="A0A9N9WUG4"/>
<reference evidence="9" key="2">
    <citation type="submission" date="2022-10" db="EMBL/GenBank/DDBJ databases">
        <authorList>
            <consortium name="ENA_rothamsted_submissions"/>
            <consortium name="culmorum"/>
            <person name="King R."/>
        </authorList>
    </citation>
    <scope>NUCLEOTIDE SEQUENCE</scope>
</reference>
<evidence type="ECO:0000256" key="2">
    <source>
        <dbReference type="ARBA" id="ARBA00006598"/>
    </source>
</evidence>
<dbReference type="InterPro" id="IPR019338">
    <property type="entry name" value="Ribosomal_bL35m"/>
</dbReference>
<dbReference type="OrthoDB" id="5847109at2759"/>
<dbReference type="GO" id="GO:0005840">
    <property type="term" value="C:ribosome"/>
    <property type="evidence" value="ECO:0007669"/>
    <property type="project" value="UniProtKB-KW"/>
</dbReference>
<comment type="similarity">
    <text evidence="2">Belongs to the bacterial ribosomal protein bL35 family.</text>
</comment>
<name>A0A9N9WUG4_9DIPT</name>
<dbReference type="Proteomes" id="UP001153620">
    <property type="component" value="Chromosome 3"/>
</dbReference>
<dbReference type="PANTHER" id="PTHR15909:SF0">
    <property type="entry name" value="LARGE RIBOSOMAL SUBUNIT PROTEIN BL35M"/>
    <property type="match status" value="1"/>
</dbReference>
<keyword evidence="6" id="KW-0687">Ribonucleoprotein</keyword>
<keyword evidence="10" id="KW-1185">Reference proteome</keyword>
<dbReference type="Pfam" id="PF01632">
    <property type="entry name" value="Ribosomal_L35p"/>
    <property type="match status" value="1"/>
</dbReference>